<evidence type="ECO:0000256" key="1">
    <source>
        <dbReference type="SAM" id="Phobius"/>
    </source>
</evidence>
<keyword evidence="1" id="KW-0812">Transmembrane</keyword>
<keyword evidence="1" id="KW-1133">Transmembrane helix</keyword>
<evidence type="ECO:0000313" key="2">
    <source>
        <dbReference type="EMBL" id="JAW16109.1"/>
    </source>
</evidence>
<accession>A0A224Y6G5</accession>
<feature type="transmembrane region" description="Helical" evidence="1">
    <location>
        <begin position="12"/>
        <end position="34"/>
    </location>
</feature>
<proteinExistence type="predicted"/>
<reference evidence="2" key="1">
    <citation type="journal article" date="2018" name="PLoS Negl. Trop. Dis.">
        <title>An insight into the salivary gland and fat body transcriptome of Panstrongylus lignarius (Hemiptera: Heteroptera), the main vector of Chagas disease in Peru.</title>
        <authorList>
            <person name="Nevoa J.C."/>
            <person name="Mendes M.T."/>
            <person name="da Silva M.V."/>
            <person name="Soares S.C."/>
            <person name="Oliveira C.J.F."/>
            <person name="Ribeiro J.M.C."/>
        </authorList>
    </citation>
    <scope>NUCLEOTIDE SEQUENCE</scope>
</reference>
<dbReference type="AlphaFoldDB" id="A0A224Y6G5"/>
<keyword evidence="1" id="KW-0472">Membrane</keyword>
<dbReference type="EMBL" id="GFTR01000317">
    <property type="protein sequence ID" value="JAW16109.1"/>
    <property type="molecule type" value="Transcribed_RNA"/>
</dbReference>
<organism evidence="2">
    <name type="scientific">Panstrongylus lignarius</name>
    <dbReference type="NCBI Taxonomy" id="156445"/>
    <lineage>
        <taxon>Eukaryota</taxon>
        <taxon>Metazoa</taxon>
        <taxon>Ecdysozoa</taxon>
        <taxon>Arthropoda</taxon>
        <taxon>Hexapoda</taxon>
        <taxon>Insecta</taxon>
        <taxon>Pterygota</taxon>
        <taxon>Neoptera</taxon>
        <taxon>Paraneoptera</taxon>
        <taxon>Hemiptera</taxon>
        <taxon>Heteroptera</taxon>
        <taxon>Panheteroptera</taxon>
        <taxon>Cimicomorpha</taxon>
        <taxon>Reduviidae</taxon>
        <taxon>Triatominae</taxon>
        <taxon>Panstrongylus</taxon>
    </lineage>
</organism>
<name>A0A224Y6G5_9HEMI</name>
<protein>
    <submittedName>
        <fullName evidence="2">Putative secreted protein</fullName>
    </submittedName>
</protein>
<sequence>MQLPYKHIKMKTYVVLVLIDVTYAVECIVIHQVFIPTKNSSAARILNTTVLGVHISLGKKAILHIISPECI</sequence>